<evidence type="ECO:0000313" key="1">
    <source>
        <dbReference type="EMBL" id="CAI6371519.1"/>
    </source>
</evidence>
<comment type="caution">
    <text evidence="1">The sequence shown here is derived from an EMBL/GenBank/DDBJ whole genome shotgun (WGS) entry which is preliminary data.</text>
</comment>
<protein>
    <recommendedName>
        <fullName evidence="3">Transposase</fullName>
    </recommendedName>
</protein>
<evidence type="ECO:0008006" key="3">
    <source>
        <dbReference type="Google" id="ProtNLM"/>
    </source>
</evidence>
<accession>A0AAV0XSF2</accession>
<dbReference type="SUPFAM" id="SSF53098">
    <property type="entry name" value="Ribonuclease H-like"/>
    <property type="match status" value="1"/>
</dbReference>
<gene>
    <name evidence="1" type="ORF">MEUPH1_LOCUS25515</name>
</gene>
<name>A0AAV0XSF2_9HEMI</name>
<dbReference type="SUPFAM" id="SSF140996">
    <property type="entry name" value="Hermes dimerisation domain"/>
    <property type="match status" value="1"/>
</dbReference>
<organism evidence="1 2">
    <name type="scientific">Macrosiphum euphorbiae</name>
    <name type="common">potato aphid</name>
    <dbReference type="NCBI Taxonomy" id="13131"/>
    <lineage>
        <taxon>Eukaryota</taxon>
        <taxon>Metazoa</taxon>
        <taxon>Ecdysozoa</taxon>
        <taxon>Arthropoda</taxon>
        <taxon>Hexapoda</taxon>
        <taxon>Insecta</taxon>
        <taxon>Pterygota</taxon>
        <taxon>Neoptera</taxon>
        <taxon>Paraneoptera</taxon>
        <taxon>Hemiptera</taxon>
        <taxon>Sternorrhyncha</taxon>
        <taxon>Aphidomorpha</taxon>
        <taxon>Aphidoidea</taxon>
        <taxon>Aphididae</taxon>
        <taxon>Macrosiphini</taxon>
        <taxon>Macrosiphum</taxon>
    </lineage>
</organism>
<keyword evidence="2" id="KW-1185">Reference proteome</keyword>
<proteinExistence type="predicted"/>
<dbReference type="PANTHER" id="PTHR46481">
    <property type="entry name" value="ZINC FINGER BED DOMAIN-CONTAINING PROTEIN 4"/>
    <property type="match status" value="1"/>
</dbReference>
<dbReference type="InterPro" id="IPR052035">
    <property type="entry name" value="ZnF_BED_domain_contain"/>
</dbReference>
<dbReference type="InterPro" id="IPR012337">
    <property type="entry name" value="RNaseH-like_sf"/>
</dbReference>
<dbReference type="Proteomes" id="UP001160148">
    <property type="component" value="Unassembled WGS sequence"/>
</dbReference>
<dbReference type="EMBL" id="CARXXK010001012">
    <property type="protein sequence ID" value="CAI6371519.1"/>
    <property type="molecule type" value="Genomic_DNA"/>
</dbReference>
<reference evidence="1 2" key="1">
    <citation type="submission" date="2023-01" db="EMBL/GenBank/DDBJ databases">
        <authorList>
            <person name="Whitehead M."/>
        </authorList>
    </citation>
    <scope>NUCLEOTIDE SEQUENCE [LARGE SCALE GENOMIC DNA]</scope>
</reference>
<dbReference type="PANTHER" id="PTHR46481:SF9">
    <property type="entry name" value="ZINC FINGER BED DOMAIN-CONTAINING PROTEIN 1-LIKE"/>
    <property type="match status" value="1"/>
</dbReference>
<dbReference type="AlphaFoldDB" id="A0AAV0XSF2"/>
<sequence>MYTTIFFIHISVRYIDEPISTQTSSNSELDLNPSTSSFGQSLVFDSLTPSTSTIIEDSSSNITYKQTKMTQFTLNKTSKNKTDNALAYFNATSMTPYNVVEKEGFKLFVNSLNPSYKLPSRKTVTKSRIPNLYIETSNSVGKLIKRANYLSFTTDCWTSSSNKPFIAMTCHFITNFKLASVCLGCIELSENHTGDNIADVLLS</sequence>
<evidence type="ECO:0000313" key="2">
    <source>
        <dbReference type="Proteomes" id="UP001160148"/>
    </source>
</evidence>